<accession>A0A2P2Q0D8</accession>
<reference evidence="1" key="1">
    <citation type="submission" date="2018-02" db="EMBL/GenBank/DDBJ databases">
        <title>Rhizophora mucronata_Transcriptome.</title>
        <authorList>
            <person name="Meera S.P."/>
            <person name="Sreeshan A."/>
            <person name="Augustine A."/>
        </authorList>
    </citation>
    <scope>NUCLEOTIDE SEQUENCE</scope>
    <source>
        <tissue evidence="1">Leaf</tissue>
    </source>
</reference>
<evidence type="ECO:0000313" key="1">
    <source>
        <dbReference type="EMBL" id="MBX60427.1"/>
    </source>
</evidence>
<organism evidence="1">
    <name type="scientific">Rhizophora mucronata</name>
    <name type="common">Asiatic mangrove</name>
    <dbReference type="NCBI Taxonomy" id="61149"/>
    <lineage>
        <taxon>Eukaryota</taxon>
        <taxon>Viridiplantae</taxon>
        <taxon>Streptophyta</taxon>
        <taxon>Embryophyta</taxon>
        <taxon>Tracheophyta</taxon>
        <taxon>Spermatophyta</taxon>
        <taxon>Magnoliopsida</taxon>
        <taxon>eudicotyledons</taxon>
        <taxon>Gunneridae</taxon>
        <taxon>Pentapetalae</taxon>
        <taxon>rosids</taxon>
        <taxon>fabids</taxon>
        <taxon>Malpighiales</taxon>
        <taxon>Rhizophoraceae</taxon>
        <taxon>Rhizophora</taxon>
    </lineage>
</organism>
<dbReference type="AlphaFoldDB" id="A0A2P2Q0D8"/>
<dbReference type="EMBL" id="GGEC01079943">
    <property type="protein sequence ID" value="MBX60427.1"/>
    <property type="molecule type" value="Transcribed_RNA"/>
</dbReference>
<name>A0A2P2Q0D8_RHIMU</name>
<sequence length="40" mass="4655">MIFILLEMTPNNLCQKHISIINGMHQVAKGWYTLFCNIFA</sequence>
<protein>
    <submittedName>
        <fullName evidence="1">Uncharacterized protein</fullName>
    </submittedName>
</protein>
<proteinExistence type="predicted"/>